<dbReference type="OrthoDB" id="9802752at2"/>
<dbReference type="SUPFAM" id="SSF140931">
    <property type="entry name" value="Fic-like"/>
    <property type="match status" value="1"/>
</dbReference>
<evidence type="ECO:0000259" key="1">
    <source>
        <dbReference type="PROSITE" id="PS51459"/>
    </source>
</evidence>
<dbReference type="RefSeq" id="WP_084412687.1">
    <property type="nucleotide sequence ID" value="NZ_FWXR01000030.1"/>
</dbReference>
<evidence type="ECO:0000313" key="3">
    <source>
        <dbReference type="Proteomes" id="UP000192656"/>
    </source>
</evidence>
<dbReference type="EMBL" id="FWXR01000030">
    <property type="protein sequence ID" value="SMD11798.1"/>
    <property type="molecule type" value="Genomic_DNA"/>
</dbReference>
<evidence type="ECO:0000313" key="2">
    <source>
        <dbReference type="EMBL" id="SMD11798.1"/>
    </source>
</evidence>
<organism evidence="2 3">
    <name type="scientific">Fulvimarina manganoxydans</name>
    <dbReference type="NCBI Taxonomy" id="937218"/>
    <lineage>
        <taxon>Bacteria</taxon>
        <taxon>Pseudomonadati</taxon>
        <taxon>Pseudomonadota</taxon>
        <taxon>Alphaproteobacteria</taxon>
        <taxon>Hyphomicrobiales</taxon>
        <taxon>Aurantimonadaceae</taxon>
        <taxon>Fulvimarina</taxon>
    </lineage>
</organism>
<dbReference type="InterPro" id="IPR003812">
    <property type="entry name" value="Fido"/>
</dbReference>
<dbReference type="PIRSF" id="PIRSF018297">
    <property type="entry name" value="Doc"/>
    <property type="match status" value="1"/>
</dbReference>
<dbReference type="InterPro" id="IPR006440">
    <property type="entry name" value="Doc"/>
</dbReference>
<reference evidence="2 3" key="1">
    <citation type="submission" date="2017-04" db="EMBL/GenBank/DDBJ databases">
        <authorList>
            <person name="Afonso C.L."/>
            <person name="Miller P.J."/>
            <person name="Scott M.A."/>
            <person name="Spackman E."/>
            <person name="Goraichik I."/>
            <person name="Dimitrov K.M."/>
            <person name="Suarez D.L."/>
            <person name="Swayne D.E."/>
        </authorList>
    </citation>
    <scope>NUCLEOTIDE SEQUENCE [LARGE SCALE GENOMIC DNA]</scope>
    <source>
        <strain evidence="2 3">CGMCC 1.10972</strain>
    </source>
</reference>
<dbReference type="Pfam" id="PF02661">
    <property type="entry name" value="Fic"/>
    <property type="match status" value="1"/>
</dbReference>
<dbReference type="PANTHER" id="PTHR39426">
    <property type="entry name" value="HOMOLOGY TO DEATH-ON-CURING PROTEIN OF PHAGE P1"/>
    <property type="match status" value="1"/>
</dbReference>
<dbReference type="InterPro" id="IPR036597">
    <property type="entry name" value="Fido-like_dom_sf"/>
</dbReference>
<dbReference type="PANTHER" id="PTHR39426:SF1">
    <property type="entry name" value="HOMOLOGY TO DEATH-ON-CURING PROTEIN OF PHAGE P1"/>
    <property type="match status" value="1"/>
</dbReference>
<name>A0A1W2ERQ4_9HYPH</name>
<sequence>MSWAWIGRATVEVLHGEQIDRFGGARGIRDEGMLMSALDRPQNKAAYGEPDVYELAAAYLYGLARNHPFIDGNKRIAIVTAAVFLGKHGYAITADNGMLYQFVMDVAAGAVSEESAARWFQDFTEPHS</sequence>
<dbReference type="STRING" id="937218.SAMN06297251_13016"/>
<feature type="domain" description="Fido" evidence="1">
    <location>
        <begin position="6"/>
        <end position="122"/>
    </location>
</feature>
<gene>
    <name evidence="2" type="ORF">SAMN06297251_13016</name>
</gene>
<proteinExistence type="predicted"/>
<dbReference type="Gene3D" id="1.20.120.1870">
    <property type="entry name" value="Fic/DOC protein, Fido domain"/>
    <property type="match status" value="1"/>
</dbReference>
<dbReference type="PROSITE" id="PS51459">
    <property type="entry name" value="FIDO"/>
    <property type="match status" value="1"/>
</dbReference>
<dbReference type="GO" id="GO:0016301">
    <property type="term" value="F:kinase activity"/>
    <property type="evidence" value="ECO:0007669"/>
    <property type="project" value="InterPro"/>
</dbReference>
<dbReference type="InterPro" id="IPR053737">
    <property type="entry name" value="Type_II_TA_Toxin"/>
</dbReference>
<protein>
    <submittedName>
        <fullName evidence="2">Death on curing protein</fullName>
    </submittedName>
</protein>
<accession>A0A1W2ERQ4</accession>
<dbReference type="AlphaFoldDB" id="A0A1W2ERQ4"/>
<dbReference type="Proteomes" id="UP000192656">
    <property type="component" value="Unassembled WGS sequence"/>
</dbReference>
<dbReference type="NCBIfam" id="TIGR01550">
    <property type="entry name" value="DOC_P1"/>
    <property type="match status" value="1"/>
</dbReference>
<keyword evidence="3" id="KW-1185">Reference proteome</keyword>